<protein>
    <submittedName>
        <fullName evidence="1">Uncharacterized protein</fullName>
    </submittedName>
</protein>
<dbReference type="Proteomes" id="UP001500929">
    <property type="component" value="Unassembled WGS sequence"/>
</dbReference>
<sequence>MALRVFGTDPETQPKPRQSFADDVVGRFRSGHTLNRKPVSLNEWRVTTGDPDVAAAIYDLLGGDQPQTWESGGEDNLEVFTASKSVEIIIEGTKALRQRMVWWSSTGKLIQSGDGETLDDGTPDPDAALTFQERKKKGQDGLGPVPQIELFFRLKELPDVGIFKFQTGSWSLAYDLAAEGIEDRLTDLAANGVKVAATLTLEEVSFVAKNGAMAGKTVRYTKPVFEIKGPVI</sequence>
<organism evidence="1 2">
    <name type="scientific">Herbiconiux moechotypicola</name>
    <dbReference type="NCBI Taxonomy" id="637393"/>
    <lineage>
        <taxon>Bacteria</taxon>
        <taxon>Bacillati</taxon>
        <taxon>Actinomycetota</taxon>
        <taxon>Actinomycetes</taxon>
        <taxon>Micrococcales</taxon>
        <taxon>Microbacteriaceae</taxon>
        <taxon>Herbiconiux</taxon>
    </lineage>
</organism>
<keyword evidence="2" id="KW-1185">Reference proteome</keyword>
<comment type="caution">
    <text evidence="1">The sequence shown here is derived from an EMBL/GenBank/DDBJ whole genome shotgun (WGS) entry which is preliminary data.</text>
</comment>
<dbReference type="EMBL" id="BAAAQY010000003">
    <property type="protein sequence ID" value="GAA2230417.1"/>
    <property type="molecule type" value="Genomic_DNA"/>
</dbReference>
<evidence type="ECO:0000313" key="2">
    <source>
        <dbReference type="Proteomes" id="UP001500929"/>
    </source>
</evidence>
<reference evidence="2" key="1">
    <citation type="journal article" date="2019" name="Int. J. Syst. Evol. Microbiol.">
        <title>The Global Catalogue of Microorganisms (GCM) 10K type strain sequencing project: providing services to taxonomists for standard genome sequencing and annotation.</title>
        <authorList>
            <consortium name="The Broad Institute Genomics Platform"/>
            <consortium name="The Broad Institute Genome Sequencing Center for Infectious Disease"/>
            <person name="Wu L."/>
            <person name="Ma J."/>
        </authorList>
    </citation>
    <scope>NUCLEOTIDE SEQUENCE [LARGE SCALE GENOMIC DNA]</scope>
    <source>
        <strain evidence="2">JCM 16117</strain>
    </source>
</reference>
<dbReference type="Pfam" id="PF18897">
    <property type="entry name" value="Gp3-like"/>
    <property type="match status" value="1"/>
</dbReference>
<accession>A0ABP5QDM8</accession>
<gene>
    <name evidence="1" type="ORF">GCM10009851_13970</name>
</gene>
<proteinExistence type="predicted"/>
<name>A0ABP5QDM8_9MICO</name>
<dbReference type="InterPro" id="IPR043991">
    <property type="entry name" value="Gp3-like"/>
</dbReference>
<evidence type="ECO:0000313" key="1">
    <source>
        <dbReference type="EMBL" id="GAA2230417.1"/>
    </source>
</evidence>
<dbReference type="RefSeq" id="WP_259478895.1">
    <property type="nucleotide sequence ID" value="NZ_BAAAQY010000003.1"/>
</dbReference>